<name>A0A368KMN7_9BACT</name>
<dbReference type="InterPro" id="IPR003661">
    <property type="entry name" value="HisK_dim/P_dom"/>
</dbReference>
<sequence length="969" mass="106981">MKAFTLSTFFACFVLGTLTATTLAETQDCQSCPLPGAATQPTNAAMEGPVHYFSHLFDTSDFPARWNCGNWSADLGWLHILSDGAIAAVYFAIPLALLVFLAKRPTVPFPFLLCLFAAFILLCGSGHLMEAVMFWWPAYRFTGLIKLLTALVSLATLIALLPILPKALALPDVVALNQQLADEIGRRKILASIIDCSSDAIFSKESEGVISSWNRGAERLYGYTAEEAIGQTVTLIVPEDRRSEVHELLGQIAQGTSIENFETIRVCKDGTLRDISLSLFPLYDAQDQIFGAASIGRDISAQKQLERALQSSKKRFDSLLQANIVGIMTSSLDGKVGQANNEMLRILGFSRQELENQAICWHDLVTPESRGSIHADAWKTTSMTQQHRAWEAEFERPDGSRVPAMIGVTNLDAEEGLYLCFVLDITNQRAARQAMKEAKELAEKANQAKSDFLATITHELRTPLSGVIAMTELLADTELDEDQQKFVNCCCSSGNALLALINNVLDVSKIEKGRLELSYHAFDLSAMLEDVVQTMHARAANQAITLTCRWDSTQKLIVEGDSHRLCQVLLNLIGNAIKFTPAGEVTLTVEAKRQMERQIELSFSVEDTGIGISADCLDKLFQPFMQADSSTSRRFGGTGLGLSICQQLVQAMGGNIQVESQPEVGSRFYFTLVLPVIESPSPSEQTRTPRLNKEKPTPPTTDLPAPQQTKTCHVLVAEDNATNQLFIREILTRGGWHCTIAFNGIEALERATSERFDLVLMDCQMPEMDGFEATQKIRQWEQASQQSVRLPIIGLTANAFRGDRQRCLDAGMDDYLSKPYTRVQFWEVLSRHIDSQAPSAVETAPNAMEEQAAPAIDIDSLLDQCLDDVNFMSSLLETFTRDGQTHIQQLEHHLQVEDAKGVADRAHQIAGMASIVGAKHLHKLSCHMEELGAIAELSTAKDAIKPLKSEFEQCIRISNRWRNSVTGTT</sequence>
<dbReference type="CDD" id="cd17546">
    <property type="entry name" value="REC_hyHK_CKI1_RcsC-like"/>
    <property type="match status" value="1"/>
</dbReference>
<dbReference type="Gene3D" id="1.10.287.130">
    <property type="match status" value="1"/>
</dbReference>
<evidence type="ECO:0000256" key="3">
    <source>
        <dbReference type="ARBA" id="ARBA00012438"/>
    </source>
</evidence>
<dbReference type="InterPro" id="IPR000014">
    <property type="entry name" value="PAS"/>
</dbReference>
<evidence type="ECO:0000259" key="26">
    <source>
        <dbReference type="PROSITE" id="PS50894"/>
    </source>
</evidence>
<comment type="subcellular location">
    <subcellularLocation>
        <location evidence="2">Cell membrane</location>
        <topology evidence="2">Multi-pass membrane protein</topology>
    </subcellularLocation>
</comment>
<dbReference type="InterPro" id="IPR005467">
    <property type="entry name" value="His_kinase_dom"/>
</dbReference>
<dbReference type="PROSITE" id="PS50113">
    <property type="entry name" value="PAC"/>
    <property type="match status" value="1"/>
</dbReference>
<dbReference type="InterPro" id="IPR001610">
    <property type="entry name" value="PAC"/>
</dbReference>
<keyword evidence="4" id="KW-1003">Cell membrane</keyword>
<evidence type="ECO:0000259" key="25">
    <source>
        <dbReference type="PROSITE" id="PS50113"/>
    </source>
</evidence>
<dbReference type="PROSITE" id="PS50109">
    <property type="entry name" value="HIS_KIN"/>
    <property type="match status" value="1"/>
</dbReference>
<evidence type="ECO:0000256" key="10">
    <source>
        <dbReference type="ARBA" id="ARBA00022840"/>
    </source>
</evidence>
<dbReference type="EC" id="2.7.13.3" evidence="3"/>
<proteinExistence type="predicted"/>
<evidence type="ECO:0000256" key="7">
    <source>
        <dbReference type="ARBA" id="ARBA00022692"/>
    </source>
</evidence>
<keyword evidence="9" id="KW-0418">Kinase</keyword>
<dbReference type="CDD" id="cd00130">
    <property type="entry name" value="PAS"/>
    <property type="match status" value="2"/>
</dbReference>
<evidence type="ECO:0000256" key="11">
    <source>
        <dbReference type="ARBA" id="ARBA00022989"/>
    </source>
</evidence>
<evidence type="ECO:0000256" key="9">
    <source>
        <dbReference type="ARBA" id="ARBA00022777"/>
    </source>
</evidence>
<dbReference type="InterPro" id="IPR035965">
    <property type="entry name" value="PAS-like_dom_sf"/>
</dbReference>
<dbReference type="PROSITE" id="PS50112">
    <property type="entry name" value="PAS"/>
    <property type="match status" value="2"/>
</dbReference>
<dbReference type="Pfam" id="PF00512">
    <property type="entry name" value="HisKA"/>
    <property type="match status" value="1"/>
</dbReference>
<feature type="domain" description="PAS" evidence="24">
    <location>
        <begin position="186"/>
        <end position="256"/>
    </location>
</feature>
<dbReference type="GO" id="GO:0005524">
    <property type="term" value="F:ATP binding"/>
    <property type="evidence" value="ECO:0007669"/>
    <property type="project" value="UniProtKB-KW"/>
</dbReference>
<evidence type="ECO:0000259" key="23">
    <source>
        <dbReference type="PROSITE" id="PS50110"/>
    </source>
</evidence>
<keyword evidence="5 17" id="KW-0597">Phosphoprotein</keyword>
<keyword evidence="13 20" id="KW-0472">Membrane</keyword>
<dbReference type="SMART" id="SM00387">
    <property type="entry name" value="HATPase_c"/>
    <property type="match status" value="1"/>
</dbReference>
<dbReference type="RefSeq" id="WP_147274351.1">
    <property type="nucleotide sequence ID" value="NZ_QPEX01000039.1"/>
</dbReference>
<dbReference type="SMART" id="SM00086">
    <property type="entry name" value="PAC"/>
    <property type="match status" value="2"/>
</dbReference>
<feature type="region of interest" description="Disordered" evidence="19">
    <location>
        <begin position="680"/>
        <end position="707"/>
    </location>
</feature>
<dbReference type="Pfam" id="PF02518">
    <property type="entry name" value="HATPase_c"/>
    <property type="match status" value="1"/>
</dbReference>
<dbReference type="Gene3D" id="3.40.50.2300">
    <property type="match status" value="1"/>
</dbReference>
<dbReference type="FunFam" id="1.10.287.130:FF:000002">
    <property type="entry name" value="Two-component osmosensing histidine kinase"/>
    <property type="match status" value="1"/>
</dbReference>
<dbReference type="CDD" id="cd00088">
    <property type="entry name" value="HPT"/>
    <property type="match status" value="1"/>
</dbReference>
<comment type="caution">
    <text evidence="27">The sequence shown here is derived from an EMBL/GenBank/DDBJ whole genome shotgun (WGS) entry which is preliminary data.</text>
</comment>
<feature type="domain" description="PAC" evidence="25">
    <location>
        <begin position="259"/>
        <end position="311"/>
    </location>
</feature>
<dbReference type="CDD" id="cd16922">
    <property type="entry name" value="HATPase_EvgS-ArcB-TorS-like"/>
    <property type="match status" value="1"/>
</dbReference>
<keyword evidence="21" id="KW-0732">Signal</keyword>
<feature type="domain" description="HPt" evidence="26">
    <location>
        <begin position="868"/>
        <end position="961"/>
    </location>
</feature>
<evidence type="ECO:0000256" key="13">
    <source>
        <dbReference type="ARBA" id="ARBA00023136"/>
    </source>
</evidence>
<evidence type="ECO:0000256" key="6">
    <source>
        <dbReference type="ARBA" id="ARBA00022679"/>
    </source>
</evidence>
<evidence type="ECO:0000256" key="2">
    <source>
        <dbReference type="ARBA" id="ARBA00004651"/>
    </source>
</evidence>
<dbReference type="PANTHER" id="PTHR45339">
    <property type="entry name" value="HYBRID SIGNAL TRANSDUCTION HISTIDINE KINASE J"/>
    <property type="match status" value="1"/>
</dbReference>
<evidence type="ECO:0000256" key="14">
    <source>
        <dbReference type="ARBA" id="ARBA00064003"/>
    </source>
</evidence>
<protein>
    <recommendedName>
        <fullName evidence="15">Sensory/regulatory protein RpfC</fullName>
        <ecNumber evidence="3">2.7.13.3</ecNumber>
    </recommendedName>
</protein>
<feature type="coiled-coil region" evidence="18">
    <location>
        <begin position="428"/>
        <end position="455"/>
    </location>
</feature>
<keyword evidence="10" id="KW-0067">ATP-binding</keyword>
<dbReference type="GO" id="GO:0006355">
    <property type="term" value="P:regulation of DNA-templated transcription"/>
    <property type="evidence" value="ECO:0007669"/>
    <property type="project" value="InterPro"/>
</dbReference>
<keyword evidence="6" id="KW-0808">Transferase</keyword>
<feature type="transmembrane region" description="Helical" evidence="20">
    <location>
        <begin position="109"/>
        <end position="129"/>
    </location>
</feature>
<dbReference type="Pfam" id="PF00989">
    <property type="entry name" value="PAS"/>
    <property type="match status" value="2"/>
</dbReference>
<organism evidence="27 28">
    <name type="scientific">Bremerella cremea</name>
    <dbReference type="NCBI Taxonomy" id="1031537"/>
    <lineage>
        <taxon>Bacteria</taxon>
        <taxon>Pseudomonadati</taxon>
        <taxon>Planctomycetota</taxon>
        <taxon>Planctomycetia</taxon>
        <taxon>Pirellulales</taxon>
        <taxon>Pirellulaceae</taxon>
        <taxon>Bremerella</taxon>
    </lineage>
</organism>
<dbReference type="AlphaFoldDB" id="A0A368KMN7"/>
<dbReference type="PROSITE" id="PS50894">
    <property type="entry name" value="HPT"/>
    <property type="match status" value="1"/>
</dbReference>
<feature type="modified residue" description="Phosphohistidine" evidence="16">
    <location>
        <position position="907"/>
    </location>
</feature>
<dbReference type="Gene3D" id="3.30.565.10">
    <property type="entry name" value="Histidine kinase-like ATPase, C-terminal domain"/>
    <property type="match status" value="1"/>
</dbReference>
<feature type="transmembrane region" description="Helical" evidence="20">
    <location>
        <begin position="80"/>
        <end position="102"/>
    </location>
</feature>
<dbReference type="EMBL" id="QPEX01000039">
    <property type="protein sequence ID" value="RCS43276.1"/>
    <property type="molecule type" value="Genomic_DNA"/>
</dbReference>
<feature type="compositionally biased region" description="Polar residues" evidence="19">
    <location>
        <begin position="680"/>
        <end position="689"/>
    </location>
</feature>
<evidence type="ECO:0000313" key="28">
    <source>
        <dbReference type="Proteomes" id="UP000253562"/>
    </source>
</evidence>
<dbReference type="PRINTS" id="PR00344">
    <property type="entry name" value="BCTRLSENSOR"/>
</dbReference>
<dbReference type="InterPro" id="IPR003594">
    <property type="entry name" value="HATPase_dom"/>
</dbReference>
<comment type="catalytic activity">
    <reaction evidence="1">
        <text>ATP + protein L-histidine = ADP + protein N-phospho-L-histidine.</text>
        <dbReference type="EC" id="2.7.13.3"/>
    </reaction>
</comment>
<dbReference type="SUPFAM" id="SSF47226">
    <property type="entry name" value="Histidine-containing phosphotransfer domain, HPT domain"/>
    <property type="match status" value="1"/>
</dbReference>
<evidence type="ECO:0000256" key="12">
    <source>
        <dbReference type="ARBA" id="ARBA00023012"/>
    </source>
</evidence>
<dbReference type="GO" id="GO:0000155">
    <property type="term" value="F:phosphorelay sensor kinase activity"/>
    <property type="evidence" value="ECO:0007669"/>
    <property type="project" value="InterPro"/>
</dbReference>
<accession>A0A368KMN7</accession>
<dbReference type="Proteomes" id="UP000253562">
    <property type="component" value="Unassembled WGS sequence"/>
</dbReference>
<dbReference type="SUPFAM" id="SSF55785">
    <property type="entry name" value="PYP-like sensor domain (PAS domain)"/>
    <property type="match status" value="2"/>
</dbReference>
<dbReference type="SUPFAM" id="SSF52172">
    <property type="entry name" value="CheY-like"/>
    <property type="match status" value="1"/>
</dbReference>
<dbReference type="Gene3D" id="1.20.120.160">
    <property type="entry name" value="HPT domain"/>
    <property type="match status" value="1"/>
</dbReference>
<dbReference type="OrthoDB" id="9815750at2"/>
<dbReference type="InterPro" id="IPR008207">
    <property type="entry name" value="Sig_transdc_His_kin_Hpt_dom"/>
</dbReference>
<evidence type="ECO:0000256" key="8">
    <source>
        <dbReference type="ARBA" id="ARBA00022741"/>
    </source>
</evidence>
<dbReference type="SMART" id="SM00388">
    <property type="entry name" value="HisKA"/>
    <property type="match status" value="1"/>
</dbReference>
<evidence type="ECO:0000256" key="19">
    <source>
        <dbReference type="SAM" id="MobiDB-lite"/>
    </source>
</evidence>
<dbReference type="CDD" id="cd00082">
    <property type="entry name" value="HisKA"/>
    <property type="match status" value="1"/>
</dbReference>
<dbReference type="Pfam" id="PF00072">
    <property type="entry name" value="Response_reg"/>
    <property type="match status" value="1"/>
</dbReference>
<feature type="domain" description="Response regulatory" evidence="23">
    <location>
        <begin position="713"/>
        <end position="833"/>
    </location>
</feature>
<dbReference type="PANTHER" id="PTHR45339:SF1">
    <property type="entry name" value="HYBRID SIGNAL TRANSDUCTION HISTIDINE KINASE J"/>
    <property type="match status" value="1"/>
</dbReference>
<dbReference type="Pfam" id="PF01627">
    <property type="entry name" value="Hpt"/>
    <property type="match status" value="1"/>
</dbReference>
<dbReference type="Pfam" id="PF25487">
    <property type="entry name" value="ETR1_N"/>
    <property type="match status" value="1"/>
</dbReference>
<dbReference type="Gene3D" id="3.30.450.20">
    <property type="entry name" value="PAS domain"/>
    <property type="match status" value="2"/>
</dbReference>
<dbReference type="SMART" id="SM00091">
    <property type="entry name" value="PAS"/>
    <property type="match status" value="2"/>
</dbReference>
<dbReference type="InterPro" id="IPR000700">
    <property type="entry name" value="PAS-assoc_C"/>
</dbReference>
<dbReference type="SUPFAM" id="SSF55874">
    <property type="entry name" value="ATPase domain of HSP90 chaperone/DNA topoisomerase II/histidine kinase"/>
    <property type="match status" value="1"/>
</dbReference>
<evidence type="ECO:0000256" key="17">
    <source>
        <dbReference type="PROSITE-ProRule" id="PRU00169"/>
    </source>
</evidence>
<feature type="signal peptide" evidence="21">
    <location>
        <begin position="1"/>
        <end position="20"/>
    </location>
</feature>
<evidence type="ECO:0000259" key="22">
    <source>
        <dbReference type="PROSITE" id="PS50109"/>
    </source>
</evidence>
<feature type="domain" description="PAS" evidence="24">
    <location>
        <begin position="312"/>
        <end position="373"/>
    </location>
</feature>
<evidence type="ECO:0000256" key="16">
    <source>
        <dbReference type="PROSITE-ProRule" id="PRU00110"/>
    </source>
</evidence>
<reference evidence="27 28" key="1">
    <citation type="submission" date="2018-07" db="EMBL/GenBank/DDBJ databases">
        <title>Comparative genomes isolates from brazilian mangrove.</title>
        <authorList>
            <person name="De Araujo J.E."/>
            <person name="Taketani R.G."/>
            <person name="Silva M.C.P."/>
            <person name="Lourenco M.V."/>
            <person name="Oliveira V.M."/>
            <person name="Andreote F.D."/>
        </authorList>
    </citation>
    <scope>NUCLEOTIDE SEQUENCE [LARGE SCALE GENOMIC DNA]</scope>
    <source>
        <strain evidence="27 28">HEX PRIS-MGV</strain>
    </source>
</reference>
<feature type="modified residue" description="4-aspartylphosphate" evidence="17">
    <location>
        <position position="762"/>
    </location>
</feature>
<gene>
    <name evidence="27" type="ORF">DTL42_19170</name>
</gene>
<evidence type="ECO:0000256" key="18">
    <source>
        <dbReference type="SAM" id="Coils"/>
    </source>
</evidence>
<feature type="chain" id="PRO_5016636309" description="Sensory/regulatory protein RpfC" evidence="21">
    <location>
        <begin position="21"/>
        <end position="969"/>
    </location>
</feature>
<dbReference type="PROSITE" id="PS50110">
    <property type="entry name" value="RESPONSE_REGULATORY"/>
    <property type="match status" value="1"/>
</dbReference>
<dbReference type="NCBIfam" id="TIGR00229">
    <property type="entry name" value="sensory_box"/>
    <property type="match status" value="2"/>
</dbReference>
<dbReference type="FunFam" id="3.30.565.10:FF:000010">
    <property type="entry name" value="Sensor histidine kinase RcsC"/>
    <property type="match status" value="1"/>
</dbReference>
<evidence type="ECO:0000256" key="5">
    <source>
        <dbReference type="ARBA" id="ARBA00022553"/>
    </source>
</evidence>
<dbReference type="InterPro" id="IPR011006">
    <property type="entry name" value="CheY-like_superfamily"/>
</dbReference>
<dbReference type="SMART" id="SM00448">
    <property type="entry name" value="REC"/>
    <property type="match status" value="1"/>
</dbReference>
<evidence type="ECO:0000259" key="24">
    <source>
        <dbReference type="PROSITE" id="PS50112"/>
    </source>
</evidence>
<dbReference type="InterPro" id="IPR036097">
    <property type="entry name" value="HisK_dim/P_sf"/>
</dbReference>
<keyword evidence="12" id="KW-0902">Two-component regulatory system</keyword>
<comment type="subunit">
    <text evidence="14">At low DSF concentrations, interacts with RpfF.</text>
</comment>
<dbReference type="GO" id="GO:0005886">
    <property type="term" value="C:plasma membrane"/>
    <property type="evidence" value="ECO:0007669"/>
    <property type="project" value="UniProtKB-SubCell"/>
</dbReference>
<evidence type="ECO:0000256" key="15">
    <source>
        <dbReference type="ARBA" id="ARBA00068150"/>
    </source>
</evidence>
<dbReference type="InterPro" id="IPR001789">
    <property type="entry name" value="Sig_transdc_resp-reg_receiver"/>
</dbReference>
<feature type="domain" description="Histidine kinase" evidence="22">
    <location>
        <begin position="455"/>
        <end position="676"/>
    </location>
</feature>
<evidence type="ECO:0000256" key="1">
    <source>
        <dbReference type="ARBA" id="ARBA00000085"/>
    </source>
</evidence>
<evidence type="ECO:0000256" key="21">
    <source>
        <dbReference type="SAM" id="SignalP"/>
    </source>
</evidence>
<dbReference type="InterPro" id="IPR036890">
    <property type="entry name" value="HATPase_C_sf"/>
</dbReference>
<dbReference type="InterPro" id="IPR004358">
    <property type="entry name" value="Sig_transdc_His_kin-like_C"/>
</dbReference>
<dbReference type="InterPro" id="IPR036641">
    <property type="entry name" value="HPT_dom_sf"/>
</dbReference>
<keyword evidence="7 20" id="KW-0812">Transmembrane</keyword>
<keyword evidence="18" id="KW-0175">Coiled coil</keyword>
<evidence type="ECO:0000313" key="27">
    <source>
        <dbReference type="EMBL" id="RCS43276.1"/>
    </source>
</evidence>
<dbReference type="InterPro" id="IPR058544">
    <property type="entry name" value="ETR1_N"/>
</dbReference>
<evidence type="ECO:0000256" key="20">
    <source>
        <dbReference type="SAM" id="Phobius"/>
    </source>
</evidence>
<keyword evidence="11 20" id="KW-1133">Transmembrane helix</keyword>
<dbReference type="SUPFAM" id="SSF47384">
    <property type="entry name" value="Homodimeric domain of signal transducing histidine kinase"/>
    <property type="match status" value="1"/>
</dbReference>
<dbReference type="InterPro" id="IPR013767">
    <property type="entry name" value="PAS_fold"/>
</dbReference>
<feature type="transmembrane region" description="Helical" evidence="20">
    <location>
        <begin position="141"/>
        <end position="161"/>
    </location>
</feature>
<keyword evidence="8" id="KW-0547">Nucleotide-binding</keyword>
<evidence type="ECO:0000256" key="4">
    <source>
        <dbReference type="ARBA" id="ARBA00022475"/>
    </source>
</evidence>